<dbReference type="InterPro" id="IPR017853">
    <property type="entry name" value="GH"/>
</dbReference>
<evidence type="ECO:0000313" key="15">
    <source>
        <dbReference type="Proteomes" id="UP000559256"/>
    </source>
</evidence>
<reference evidence="14 15" key="1">
    <citation type="journal article" date="2020" name="ISME J.">
        <title>Uncovering the hidden diversity of litter-decomposition mechanisms in mushroom-forming fungi.</title>
        <authorList>
            <person name="Floudas D."/>
            <person name="Bentzer J."/>
            <person name="Ahren D."/>
            <person name="Johansson T."/>
            <person name="Persson P."/>
            <person name="Tunlid A."/>
        </authorList>
    </citation>
    <scope>NUCLEOTIDE SEQUENCE [LARGE SCALE GENOMIC DNA]</scope>
    <source>
        <strain evidence="14 15">CBS 291.85</strain>
    </source>
</reference>
<evidence type="ECO:0000256" key="11">
    <source>
        <dbReference type="SAM" id="MobiDB-lite"/>
    </source>
</evidence>
<dbReference type="InterPro" id="IPR026891">
    <property type="entry name" value="Fn3-like"/>
</dbReference>
<keyword evidence="12" id="KW-0732">Signal</keyword>
<dbReference type="FunFam" id="3.20.20.300:FF:000002">
    <property type="entry name" value="Probable beta-glucosidase"/>
    <property type="match status" value="1"/>
</dbReference>
<dbReference type="SUPFAM" id="SSF51445">
    <property type="entry name" value="(Trans)glycosidases"/>
    <property type="match status" value="1"/>
</dbReference>
<comment type="similarity">
    <text evidence="3">Belongs to the glycosyl hydrolase 3 family.</text>
</comment>
<sequence>MLLTLGFGFGLAVSAVSAQSSESGVASTSAVPSSSAVISSVLPPSSSPSAVSASSSPALSISIPTFASASASKLPTVVSSEAPSSASTSALASSVSSSVPSSASASASASSVSSSVPSSASAPPSSPSSDVPFPPLGAPVNRHLVPIVPFNFTPFPIPSHQPISSIFIPTDPLSPPPVFDSSSPTSGTNPPTIPSFQDAWDIAYSKAKSLLSTFTLEEKVNITTGVGWQNGLCVGNIPANEAKGFPGLCLEDSPLGVRFADYVTAFPTALMAASTWNRRLIRERGLAMGREHVGKGVNVALGPMMNMGRVAQGGRNWEGFGADPFLAGEAAYETVLGMQQAGITACAKHFMFNEQEHKRTTTSSFVDSRTTHEIYAHPFLRSVMAGVGSVMCSYNAINSTYACENSPTINALLKSEYGFRGYMMSDWQATLSTFGSVEGGLDMTMPGDITFDSGDSYFGGNLTEYVRNGTIPEERVDDMATRILAAWYLAHQDSPSYPSTNFNAFNIPDEATNERVNVQADHYKIVREIGRAGIVLLKNEKPKQKFPHTNTDLGRPALPLTGRERAVLVAGLDAAPQRGGPNMFSDQGGNEGILAMGWGSGTAQFPYLISPYEALQHRALFNRSIGTLFDWQFDDFTPSALTSLLSQAARKDAALVFINSDSGEQYLSPDGNEGDRKNLTAWHNGDTLVQTVASVNPNTIVIIHSVGPLILEPWIDHPNVTAVLWAGVSGQETGNAITDVLYGDFNPQGRLPYTIAKSQADYDAAAKLMTDGQETPPGSDILSIPYEEGLLIDYRFFDAHNITPRFEFGFGLSYTTFEYSHLSITALPTPNDGDESDREAIRRWEAGKTSLASWPPTPNTVIGGGANVSDTNPTTTTGTGSSGTNSTTGTAGEGSSNSTSTGDAGEEGSSNSTSITGAGTTGTNSTSTDGTNSTSAGNDTNTNTNSTSGLNITLESRDADTSSSTGVSGTSTAPWLHRPAYRVQFTVTNTGSLPGGEIPQLYLSFPASSGEPPRVLKGFANVDDLDVGESKKVSLWLSRHDLSVWDSVPAGEAGKQGGEGVEGLSGGGWKKGARDLGDVKVLVGASSRDVRLRGNIPRT</sequence>
<feature type="compositionally biased region" description="Low complexity" evidence="11">
    <location>
        <begin position="871"/>
        <end position="950"/>
    </location>
</feature>
<keyword evidence="7" id="KW-0325">Glycoprotein</keyword>
<comment type="caution">
    <text evidence="14">The sequence shown here is derived from an EMBL/GenBank/DDBJ whole genome shotgun (WGS) entry which is preliminary data.</text>
</comment>
<dbReference type="SMART" id="SM01217">
    <property type="entry name" value="Fn3_like"/>
    <property type="match status" value="1"/>
</dbReference>
<dbReference type="InterPro" id="IPR002772">
    <property type="entry name" value="Glyco_hydro_3_C"/>
</dbReference>
<evidence type="ECO:0000313" key="14">
    <source>
        <dbReference type="EMBL" id="KAF5335642.1"/>
    </source>
</evidence>
<dbReference type="Gene3D" id="3.40.50.1700">
    <property type="entry name" value="Glycoside hydrolase family 3 C-terminal domain"/>
    <property type="match status" value="1"/>
</dbReference>
<evidence type="ECO:0000259" key="13">
    <source>
        <dbReference type="SMART" id="SM01217"/>
    </source>
</evidence>
<dbReference type="EC" id="3.2.1.21" evidence="4"/>
<dbReference type="SUPFAM" id="SSF52279">
    <property type="entry name" value="Beta-D-glucan exohydrolase, C-terminal domain"/>
    <property type="match status" value="1"/>
</dbReference>
<evidence type="ECO:0000256" key="1">
    <source>
        <dbReference type="ARBA" id="ARBA00000448"/>
    </source>
</evidence>
<dbReference type="Proteomes" id="UP000559256">
    <property type="component" value="Unassembled WGS sequence"/>
</dbReference>
<evidence type="ECO:0000256" key="8">
    <source>
        <dbReference type="ARBA" id="ARBA00023277"/>
    </source>
</evidence>
<organism evidence="14 15">
    <name type="scientific">Tetrapyrgos nigripes</name>
    <dbReference type="NCBI Taxonomy" id="182062"/>
    <lineage>
        <taxon>Eukaryota</taxon>
        <taxon>Fungi</taxon>
        <taxon>Dikarya</taxon>
        <taxon>Basidiomycota</taxon>
        <taxon>Agaricomycotina</taxon>
        <taxon>Agaricomycetes</taxon>
        <taxon>Agaricomycetidae</taxon>
        <taxon>Agaricales</taxon>
        <taxon>Marasmiineae</taxon>
        <taxon>Marasmiaceae</taxon>
        <taxon>Tetrapyrgos</taxon>
    </lineage>
</organism>
<keyword evidence="15" id="KW-1185">Reference proteome</keyword>
<feature type="domain" description="Fibronectin type III-like" evidence="13">
    <location>
        <begin position="997"/>
        <end position="1087"/>
    </location>
</feature>
<feature type="compositionally biased region" description="Gly residues" evidence="11">
    <location>
        <begin position="1054"/>
        <end position="1070"/>
    </location>
</feature>
<dbReference type="InterPro" id="IPR036962">
    <property type="entry name" value="Glyco_hydro_3_N_sf"/>
</dbReference>
<dbReference type="InterPro" id="IPR050288">
    <property type="entry name" value="Cellulose_deg_GH3"/>
</dbReference>
<evidence type="ECO:0000256" key="6">
    <source>
        <dbReference type="ARBA" id="ARBA00023001"/>
    </source>
</evidence>
<feature type="region of interest" description="Disordered" evidence="11">
    <location>
        <begin position="846"/>
        <end position="950"/>
    </location>
</feature>
<gene>
    <name evidence="14" type="ORF">D9758_017762</name>
</gene>
<feature type="region of interest" description="Disordered" evidence="11">
    <location>
        <begin position="1050"/>
        <end position="1073"/>
    </location>
</feature>
<dbReference type="PRINTS" id="PR00133">
    <property type="entry name" value="GLHYDRLASE3"/>
</dbReference>
<evidence type="ECO:0000256" key="5">
    <source>
        <dbReference type="ARBA" id="ARBA00022801"/>
    </source>
</evidence>
<evidence type="ECO:0000256" key="9">
    <source>
        <dbReference type="ARBA" id="ARBA00023295"/>
    </source>
</evidence>
<dbReference type="GO" id="GO:0030245">
    <property type="term" value="P:cellulose catabolic process"/>
    <property type="evidence" value="ECO:0007669"/>
    <property type="project" value="UniProtKB-KW"/>
</dbReference>
<comment type="pathway">
    <text evidence="2">Glycan metabolism; cellulose degradation.</text>
</comment>
<dbReference type="EMBL" id="JAACJM010000237">
    <property type="protein sequence ID" value="KAF5335642.1"/>
    <property type="molecule type" value="Genomic_DNA"/>
</dbReference>
<dbReference type="InterPro" id="IPR013783">
    <property type="entry name" value="Ig-like_fold"/>
</dbReference>
<dbReference type="AlphaFoldDB" id="A0A8H5C5J9"/>
<keyword evidence="8" id="KW-0119">Carbohydrate metabolism</keyword>
<proteinExistence type="inferred from homology"/>
<evidence type="ECO:0000256" key="12">
    <source>
        <dbReference type="SAM" id="SignalP"/>
    </source>
</evidence>
<evidence type="ECO:0000256" key="7">
    <source>
        <dbReference type="ARBA" id="ARBA00023180"/>
    </source>
</evidence>
<accession>A0A8H5C5J9</accession>
<feature type="chain" id="PRO_5034740077" description="beta-glucosidase" evidence="12">
    <location>
        <begin position="19"/>
        <end position="1099"/>
    </location>
</feature>
<evidence type="ECO:0000256" key="3">
    <source>
        <dbReference type="ARBA" id="ARBA00005336"/>
    </source>
</evidence>
<dbReference type="GO" id="GO:0008422">
    <property type="term" value="F:beta-glucosidase activity"/>
    <property type="evidence" value="ECO:0007669"/>
    <property type="project" value="UniProtKB-EC"/>
</dbReference>
<dbReference type="Pfam" id="PF01915">
    <property type="entry name" value="Glyco_hydro_3_C"/>
    <property type="match status" value="1"/>
</dbReference>
<evidence type="ECO:0000256" key="2">
    <source>
        <dbReference type="ARBA" id="ARBA00004987"/>
    </source>
</evidence>
<dbReference type="OrthoDB" id="416222at2759"/>
<name>A0A8H5C5J9_9AGAR</name>
<dbReference type="PANTHER" id="PTHR42715:SF2">
    <property type="entry name" value="BETA-GLUCOSIDASE F-RELATED"/>
    <property type="match status" value="1"/>
</dbReference>
<dbReference type="InterPro" id="IPR036881">
    <property type="entry name" value="Glyco_hydro_3_C_sf"/>
</dbReference>
<keyword evidence="6" id="KW-0136">Cellulose degradation</keyword>
<evidence type="ECO:0000256" key="10">
    <source>
        <dbReference type="ARBA" id="ARBA00023326"/>
    </source>
</evidence>
<keyword evidence="5" id="KW-0378">Hydrolase</keyword>
<dbReference type="Pfam" id="PF14310">
    <property type="entry name" value="Fn3-like"/>
    <property type="match status" value="1"/>
</dbReference>
<dbReference type="InterPro" id="IPR001764">
    <property type="entry name" value="Glyco_hydro_3_N"/>
</dbReference>
<dbReference type="PANTHER" id="PTHR42715">
    <property type="entry name" value="BETA-GLUCOSIDASE"/>
    <property type="match status" value="1"/>
</dbReference>
<dbReference type="FunFam" id="3.40.50.1700:FF:000003">
    <property type="entry name" value="Probable beta-glucosidase"/>
    <property type="match status" value="1"/>
</dbReference>
<dbReference type="Gene3D" id="2.60.40.10">
    <property type="entry name" value="Immunoglobulins"/>
    <property type="match status" value="1"/>
</dbReference>
<dbReference type="Pfam" id="PF00933">
    <property type="entry name" value="Glyco_hydro_3"/>
    <property type="match status" value="1"/>
</dbReference>
<keyword evidence="9" id="KW-0326">Glycosidase</keyword>
<evidence type="ECO:0000256" key="4">
    <source>
        <dbReference type="ARBA" id="ARBA00012744"/>
    </source>
</evidence>
<comment type="catalytic activity">
    <reaction evidence="1">
        <text>Hydrolysis of terminal, non-reducing beta-D-glucosyl residues with release of beta-D-glucose.</text>
        <dbReference type="EC" id="3.2.1.21"/>
    </reaction>
</comment>
<feature type="signal peptide" evidence="12">
    <location>
        <begin position="1"/>
        <end position="18"/>
    </location>
</feature>
<dbReference type="Gene3D" id="3.20.20.300">
    <property type="entry name" value="Glycoside hydrolase, family 3, N-terminal domain"/>
    <property type="match status" value="1"/>
</dbReference>
<protein>
    <recommendedName>
        <fullName evidence="4">beta-glucosidase</fullName>
        <ecNumber evidence="4">3.2.1.21</ecNumber>
    </recommendedName>
</protein>
<keyword evidence="10" id="KW-0624">Polysaccharide degradation</keyword>